<reference evidence="1" key="1">
    <citation type="submission" date="2018-05" db="EMBL/GenBank/DDBJ databases">
        <authorList>
            <person name="Lanie J.A."/>
            <person name="Ng W.-L."/>
            <person name="Kazmierczak K.M."/>
            <person name="Andrzejewski T.M."/>
            <person name="Davidsen T.M."/>
            <person name="Wayne K.J."/>
            <person name="Tettelin H."/>
            <person name="Glass J.I."/>
            <person name="Rusch D."/>
            <person name="Podicherti R."/>
            <person name="Tsui H.-C.T."/>
            <person name="Winkler M.E."/>
        </authorList>
    </citation>
    <scope>NUCLEOTIDE SEQUENCE</scope>
</reference>
<protein>
    <submittedName>
        <fullName evidence="1">Uncharacterized protein</fullName>
    </submittedName>
</protein>
<accession>A0A382H6N1</accession>
<evidence type="ECO:0000313" key="1">
    <source>
        <dbReference type="EMBL" id="SVB82944.1"/>
    </source>
</evidence>
<sequence length="226" mass="24846">MLNTLFDEFLDTICIGKICNPKTCSGSFPLIGRTNPSSGRSYFLLSSTLDSIIQETMVRHEKVGSLAHPDTTFNLDSACLKSVILLEKAEHIKDDTVAEQATFLRMENSRWDLVENEFVVRYMDGMACVRAPLVPSNYMRVLSENIDNLAFAFVTPLAADHDQAAPGDALFRYGCHSTLAGSCKLFDKEKAHPDGNGLWAIYPSDEARLPAILSQRGAPAIGAYPP</sequence>
<organism evidence="1">
    <name type="scientific">marine metagenome</name>
    <dbReference type="NCBI Taxonomy" id="408172"/>
    <lineage>
        <taxon>unclassified sequences</taxon>
        <taxon>metagenomes</taxon>
        <taxon>ecological metagenomes</taxon>
    </lineage>
</organism>
<dbReference type="AlphaFoldDB" id="A0A382H6N1"/>
<name>A0A382H6N1_9ZZZZ</name>
<dbReference type="EMBL" id="UINC01059483">
    <property type="protein sequence ID" value="SVB82944.1"/>
    <property type="molecule type" value="Genomic_DNA"/>
</dbReference>
<proteinExistence type="predicted"/>
<gene>
    <name evidence="1" type="ORF">METZ01_LOCUS235798</name>
</gene>